<dbReference type="EC" id="1.-.-.-" evidence="2"/>
<dbReference type="RefSeq" id="WP_378287529.1">
    <property type="nucleotide sequence ID" value="NZ_JBHSON010000072.1"/>
</dbReference>
<dbReference type="PANTHER" id="PTHR30543">
    <property type="entry name" value="CHROMATE REDUCTASE"/>
    <property type="match status" value="1"/>
</dbReference>
<dbReference type="Proteomes" id="UP001596074">
    <property type="component" value="Unassembled WGS sequence"/>
</dbReference>
<dbReference type="Pfam" id="PF03358">
    <property type="entry name" value="FMN_red"/>
    <property type="match status" value="1"/>
</dbReference>
<comment type="caution">
    <text evidence="2">The sequence shown here is derived from an EMBL/GenBank/DDBJ whole genome shotgun (WGS) entry which is preliminary data.</text>
</comment>
<dbReference type="SUPFAM" id="SSF52218">
    <property type="entry name" value="Flavoproteins"/>
    <property type="match status" value="1"/>
</dbReference>
<dbReference type="InterPro" id="IPR005025">
    <property type="entry name" value="FMN_Rdtase-like_dom"/>
</dbReference>
<keyword evidence="2" id="KW-0560">Oxidoreductase</keyword>
<dbReference type="EMBL" id="JBHSON010000072">
    <property type="protein sequence ID" value="MFC5751599.1"/>
    <property type="molecule type" value="Genomic_DNA"/>
</dbReference>
<gene>
    <name evidence="2" type="ORF">ACFPZN_38790</name>
</gene>
<protein>
    <submittedName>
        <fullName evidence="2">NADPH-dependent FMN reductase</fullName>
        <ecNumber evidence="2">1.-.-.-</ecNumber>
    </submittedName>
</protein>
<organism evidence="2 3">
    <name type="scientific">Actinomadura rugatobispora</name>
    <dbReference type="NCBI Taxonomy" id="1994"/>
    <lineage>
        <taxon>Bacteria</taxon>
        <taxon>Bacillati</taxon>
        <taxon>Actinomycetota</taxon>
        <taxon>Actinomycetes</taxon>
        <taxon>Streptosporangiales</taxon>
        <taxon>Thermomonosporaceae</taxon>
        <taxon>Actinomadura</taxon>
    </lineage>
</organism>
<dbReference type="InterPro" id="IPR050712">
    <property type="entry name" value="NAD(P)H-dep_reductase"/>
</dbReference>
<proteinExistence type="predicted"/>
<dbReference type="Gene3D" id="3.40.50.360">
    <property type="match status" value="1"/>
</dbReference>
<dbReference type="InterPro" id="IPR029039">
    <property type="entry name" value="Flavoprotein-like_sf"/>
</dbReference>
<dbReference type="GO" id="GO:0016491">
    <property type="term" value="F:oxidoreductase activity"/>
    <property type="evidence" value="ECO:0007669"/>
    <property type="project" value="UniProtKB-KW"/>
</dbReference>
<reference evidence="3" key="1">
    <citation type="journal article" date="2019" name="Int. J. Syst. Evol. Microbiol.">
        <title>The Global Catalogue of Microorganisms (GCM) 10K type strain sequencing project: providing services to taxonomists for standard genome sequencing and annotation.</title>
        <authorList>
            <consortium name="The Broad Institute Genomics Platform"/>
            <consortium name="The Broad Institute Genome Sequencing Center for Infectious Disease"/>
            <person name="Wu L."/>
            <person name="Ma J."/>
        </authorList>
    </citation>
    <scope>NUCLEOTIDE SEQUENCE [LARGE SCALE GENOMIC DNA]</scope>
    <source>
        <strain evidence="3">KCTC 42087</strain>
    </source>
</reference>
<dbReference type="PANTHER" id="PTHR30543:SF21">
    <property type="entry name" value="NAD(P)H-DEPENDENT FMN REDUCTASE LOT6"/>
    <property type="match status" value="1"/>
</dbReference>
<keyword evidence="3" id="KW-1185">Reference proteome</keyword>
<evidence type="ECO:0000313" key="3">
    <source>
        <dbReference type="Proteomes" id="UP001596074"/>
    </source>
</evidence>
<sequence>MTIKIAIIVGSTRPGDDGNGGGIPRKGGDVGRWVYEAAAKRGDAQFELVDLAEIDLPMFDEPFTPMMARYTRPHTKTWSQVVARFDGYVFVTPEYNNAPPAALKNAIDYLYAEWTNKAAGFVGYGAFGGARAVEQLRSMMGELQIADVSAQVGLGLHTDFEDFQYLRPAPHQEDALTDMLDQLIAWARALAPLRAHNRT</sequence>
<evidence type="ECO:0000259" key="1">
    <source>
        <dbReference type="Pfam" id="PF03358"/>
    </source>
</evidence>
<accession>A0ABW1ABT0</accession>
<evidence type="ECO:0000313" key="2">
    <source>
        <dbReference type="EMBL" id="MFC5751599.1"/>
    </source>
</evidence>
<name>A0ABW1ABT0_9ACTN</name>
<feature type="domain" description="NADPH-dependent FMN reductase-like" evidence="1">
    <location>
        <begin position="3"/>
        <end position="155"/>
    </location>
</feature>